<keyword evidence="3 8" id="KW-0548">Nucleotidyltransferase</keyword>
<dbReference type="EC" id="2.7.7.7" evidence="1"/>
<dbReference type="SUPFAM" id="SSF56672">
    <property type="entry name" value="DNA/RNA polymerases"/>
    <property type="match status" value="1"/>
</dbReference>
<dbReference type="PANTHER" id="PTHR10133">
    <property type="entry name" value="DNA POLYMERASE I"/>
    <property type="match status" value="1"/>
</dbReference>
<evidence type="ECO:0000256" key="5">
    <source>
        <dbReference type="ARBA" id="ARBA00049244"/>
    </source>
</evidence>
<dbReference type="Pfam" id="PF00476">
    <property type="entry name" value="DNA_pol_A"/>
    <property type="match status" value="1"/>
</dbReference>
<reference evidence="8 9" key="1">
    <citation type="journal article" date="2013" name="BMC Genomics">
        <title>Reconstruction of the lipid metabolism for the microalga Monoraphidium neglectum from its genome sequence reveals characteristics suitable for biofuel production.</title>
        <authorList>
            <person name="Bogen C."/>
            <person name="Al-Dilaimi A."/>
            <person name="Albersmeier A."/>
            <person name="Wichmann J."/>
            <person name="Grundmann M."/>
            <person name="Rupp O."/>
            <person name="Lauersen K.J."/>
            <person name="Blifernez-Klassen O."/>
            <person name="Kalinowski J."/>
            <person name="Goesmann A."/>
            <person name="Mussgnug J.H."/>
            <person name="Kruse O."/>
        </authorList>
    </citation>
    <scope>NUCLEOTIDE SEQUENCE [LARGE SCALE GENOMIC DNA]</scope>
    <source>
        <strain evidence="8 9">SAG 48.87</strain>
    </source>
</reference>
<evidence type="ECO:0000313" key="9">
    <source>
        <dbReference type="Proteomes" id="UP000054498"/>
    </source>
</evidence>
<organism evidence="8 9">
    <name type="scientific">Monoraphidium neglectum</name>
    <dbReference type="NCBI Taxonomy" id="145388"/>
    <lineage>
        <taxon>Eukaryota</taxon>
        <taxon>Viridiplantae</taxon>
        <taxon>Chlorophyta</taxon>
        <taxon>core chlorophytes</taxon>
        <taxon>Chlorophyceae</taxon>
        <taxon>CS clade</taxon>
        <taxon>Sphaeropleales</taxon>
        <taxon>Selenastraceae</taxon>
        <taxon>Monoraphidium</taxon>
    </lineage>
</organism>
<evidence type="ECO:0000313" key="8">
    <source>
        <dbReference type="EMBL" id="KIY95524.1"/>
    </source>
</evidence>
<dbReference type="InterPro" id="IPR043502">
    <property type="entry name" value="DNA/RNA_pol_sf"/>
</dbReference>
<gene>
    <name evidence="8" type="ORF">MNEG_12436</name>
</gene>
<dbReference type="OrthoDB" id="2320933at2759"/>
<evidence type="ECO:0000256" key="2">
    <source>
        <dbReference type="ARBA" id="ARBA00022679"/>
    </source>
</evidence>
<protein>
    <recommendedName>
        <fullName evidence="1">DNA-directed DNA polymerase</fullName>
        <ecNumber evidence="1">2.7.7.7</ecNumber>
    </recommendedName>
</protein>
<feature type="compositionally biased region" description="Acidic residues" evidence="6">
    <location>
        <begin position="321"/>
        <end position="330"/>
    </location>
</feature>
<dbReference type="AlphaFoldDB" id="A0A0D2LVB8"/>
<proteinExistence type="predicted"/>
<keyword evidence="9" id="KW-1185">Reference proteome</keyword>
<dbReference type="SMART" id="SM00482">
    <property type="entry name" value="POLAc"/>
    <property type="match status" value="1"/>
</dbReference>
<evidence type="ECO:0000256" key="1">
    <source>
        <dbReference type="ARBA" id="ARBA00012417"/>
    </source>
</evidence>
<accession>A0A0D2LVB8</accession>
<dbReference type="Gene3D" id="3.30.70.370">
    <property type="match status" value="1"/>
</dbReference>
<evidence type="ECO:0000256" key="4">
    <source>
        <dbReference type="ARBA" id="ARBA00022932"/>
    </source>
</evidence>
<evidence type="ECO:0000259" key="7">
    <source>
        <dbReference type="SMART" id="SM00482"/>
    </source>
</evidence>
<feature type="domain" description="DNA-directed DNA polymerase family A palm" evidence="7">
    <location>
        <begin position="57"/>
        <end position="265"/>
    </location>
</feature>
<dbReference type="PROSITE" id="PS00447">
    <property type="entry name" value="DNA_POLYMERASE_A"/>
    <property type="match status" value="1"/>
</dbReference>
<dbReference type="Gene3D" id="1.10.150.20">
    <property type="entry name" value="5' to 3' exonuclease, C-terminal subdomain"/>
    <property type="match status" value="1"/>
</dbReference>
<keyword evidence="4" id="KW-0239">DNA-directed DNA polymerase</keyword>
<dbReference type="PRINTS" id="PR00868">
    <property type="entry name" value="DNAPOLI"/>
</dbReference>
<feature type="region of interest" description="Disordered" evidence="6">
    <location>
        <begin position="315"/>
        <end position="352"/>
    </location>
</feature>
<dbReference type="PANTHER" id="PTHR10133:SF62">
    <property type="entry name" value="DNA POLYMERASE THETA"/>
    <property type="match status" value="1"/>
</dbReference>
<dbReference type="CDD" id="cd08638">
    <property type="entry name" value="DNA_pol_A_theta"/>
    <property type="match status" value="1"/>
</dbReference>
<dbReference type="STRING" id="145388.A0A0D2LVB8"/>
<dbReference type="InterPro" id="IPR019760">
    <property type="entry name" value="DNA-dir_DNA_pol_A_CS"/>
</dbReference>
<dbReference type="KEGG" id="mng:MNEG_12436"/>
<comment type="catalytic activity">
    <reaction evidence="5">
        <text>DNA(n) + a 2'-deoxyribonucleoside 5'-triphosphate = DNA(n+1) + diphosphate</text>
        <dbReference type="Rhea" id="RHEA:22508"/>
        <dbReference type="Rhea" id="RHEA-COMP:17339"/>
        <dbReference type="Rhea" id="RHEA-COMP:17340"/>
        <dbReference type="ChEBI" id="CHEBI:33019"/>
        <dbReference type="ChEBI" id="CHEBI:61560"/>
        <dbReference type="ChEBI" id="CHEBI:173112"/>
        <dbReference type="EC" id="2.7.7.7"/>
    </reaction>
</comment>
<dbReference type="GO" id="GO:0003677">
    <property type="term" value="F:DNA binding"/>
    <property type="evidence" value="ECO:0007669"/>
    <property type="project" value="InterPro"/>
</dbReference>
<evidence type="ECO:0000256" key="6">
    <source>
        <dbReference type="SAM" id="MobiDB-lite"/>
    </source>
</evidence>
<dbReference type="RefSeq" id="XP_013894544.1">
    <property type="nucleotide sequence ID" value="XM_014039090.1"/>
</dbReference>
<dbReference type="GO" id="GO:0003887">
    <property type="term" value="F:DNA-directed DNA polymerase activity"/>
    <property type="evidence" value="ECO:0007669"/>
    <property type="project" value="UniProtKB-KW"/>
</dbReference>
<dbReference type="InterPro" id="IPR002298">
    <property type="entry name" value="DNA_polymerase_A"/>
</dbReference>
<dbReference type="EMBL" id="KK103463">
    <property type="protein sequence ID" value="KIY95524.1"/>
    <property type="molecule type" value="Genomic_DNA"/>
</dbReference>
<keyword evidence="2 8" id="KW-0808">Transferase</keyword>
<name>A0A0D2LVB8_9CHLO</name>
<dbReference type="GeneID" id="25729798"/>
<evidence type="ECO:0000256" key="3">
    <source>
        <dbReference type="ARBA" id="ARBA00022695"/>
    </source>
</evidence>
<dbReference type="GO" id="GO:0006302">
    <property type="term" value="P:double-strand break repair"/>
    <property type="evidence" value="ECO:0007669"/>
    <property type="project" value="TreeGrafter"/>
</dbReference>
<feature type="compositionally biased region" description="Acidic residues" evidence="6">
    <location>
        <begin position="343"/>
        <end position="352"/>
    </location>
</feature>
<dbReference type="InterPro" id="IPR001098">
    <property type="entry name" value="DNA-dir_DNA_pol_A_palm_dom"/>
</dbReference>
<dbReference type="GO" id="GO:0006261">
    <property type="term" value="P:DNA-templated DNA replication"/>
    <property type="evidence" value="ECO:0007669"/>
    <property type="project" value="InterPro"/>
</dbReference>
<sequence>MQTATATGRLSMEEPSLQTIPKPAAFQRLASLGTQAAPGAGGGGGGAPGQVTEVCNIRAAFVVAPGRVMVSADYAQVEFRLMAHFSGDPALLACFAAGRDPFIQLASNWLKMAPAEVTPEHRNQAKRLAYGVLYGMGPHTLAPLLGITGDAAEQLRRSFLDSMPVLRDWLEGVRKGLTAANIDVQMLSGRKRYFFKLQDPNLRPGLRGHIERAGVNSICQGSAADVVKGVMIQLAQELPRELGPGAAHMVLQIHDELVFEVEAPLLQPAARAIRRIMEGAAREWGLRVALPVNVKVGPSWGELRPYDIEAGAVIASQGAGGDDEDDDDVDPLMAVGGGGGDTLDMDVADEDS</sequence>
<dbReference type="Proteomes" id="UP000054498">
    <property type="component" value="Unassembled WGS sequence"/>
</dbReference>